<feature type="compositionally biased region" description="Basic and acidic residues" evidence="6">
    <location>
        <begin position="409"/>
        <end position="422"/>
    </location>
</feature>
<evidence type="ECO:0000256" key="2">
    <source>
        <dbReference type="ARBA" id="ARBA00022598"/>
    </source>
</evidence>
<dbReference type="EMBL" id="VUMN01000021">
    <property type="protein sequence ID" value="MSS58992.1"/>
    <property type="molecule type" value="Genomic_DNA"/>
</dbReference>
<feature type="domain" description="ATP-grasp" evidence="7">
    <location>
        <begin position="119"/>
        <end position="316"/>
    </location>
</feature>
<dbReference type="PROSITE" id="PS50975">
    <property type="entry name" value="ATP_GRASP"/>
    <property type="match status" value="1"/>
</dbReference>
<keyword evidence="9" id="KW-1185">Reference proteome</keyword>
<evidence type="ECO:0000256" key="3">
    <source>
        <dbReference type="ARBA" id="ARBA00022741"/>
    </source>
</evidence>
<organism evidence="8 9">
    <name type="scientific">Stecheria intestinalis</name>
    <dbReference type="NCBI Taxonomy" id="2606630"/>
    <lineage>
        <taxon>Bacteria</taxon>
        <taxon>Bacillati</taxon>
        <taxon>Bacillota</taxon>
        <taxon>Erysipelotrichia</taxon>
        <taxon>Erysipelotrichales</taxon>
        <taxon>Erysipelotrichaceae</taxon>
        <taxon>Stecheria</taxon>
    </lineage>
</organism>
<name>A0A7X2NSY4_9FIRM</name>
<dbReference type="Gene3D" id="3.30.1490.20">
    <property type="entry name" value="ATP-grasp fold, A domain"/>
    <property type="match status" value="1"/>
</dbReference>
<dbReference type="PANTHER" id="PTHR43585">
    <property type="entry name" value="FUMIPYRROLE BIOSYNTHESIS PROTEIN C"/>
    <property type="match status" value="1"/>
</dbReference>
<evidence type="ECO:0000256" key="6">
    <source>
        <dbReference type="SAM" id="MobiDB-lite"/>
    </source>
</evidence>
<dbReference type="InterPro" id="IPR013815">
    <property type="entry name" value="ATP_grasp_subdomain_1"/>
</dbReference>
<dbReference type="AlphaFoldDB" id="A0A7X2NSY4"/>
<comment type="cofactor">
    <cofactor evidence="1">
        <name>Mn(2+)</name>
        <dbReference type="ChEBI" id="CHEBI:29035"/>
    </cofactor>
</comment>
<sequence length="436" mass="50076">MKNFVFISPNFPRTYYQFPKAWKQIGGTSLCIGEDPYDSLSEELKESMDEYYQVSSMKDYDQMYRAVAWFAHKHGKIDWLESNNEFWLEQDARLRTDFNITTGDKSDSVMRFKTKSNMKAFYEKAGVPTARWHLVTTIQEGQKFVQQVGYPVIVKPDDGVGANATWKISNDQELEDFYHQNLHCQYIMEEYVPGYIVSFDGIADQNNQIIFKTSHVFPVAIMDIVNTKGECFYYSVRDIPEDLDQMGTAVIHAFGIRGRFFHTEYFRLTEDKPGLGKKGSLVGLEVNMRPPGGYTPDMMDFANDINVYRIYANMAMFNEGLYKTDRPYYCVYCGLRDSVAYEHDSAAVYRQYGQAICMHERMPGILGSAMGDDAYIARFRTMEEVNEFAKYVFLRKGNVVSPDEAANELAEKVSEQEAEKASTKRKKAAGKSGKTE</sequence>
<feature type="region of interest" description="Disordered" evidence="6">
    <location>
        <begin position="405"/>
        <end position="436"/>
    </location>
</feature>
<keyword evidence="4 5" id="KW-0067">ATP-binding</keyword>
<dbReference type="InterPro" id="IPR020561">
    <property type="entry name" value="PRibGlycinamid_synth_ATP-grasp"/>
</dbReference>
<keyword evidence="3 5" id="KW-0547">Nucleotide-binding</keyword>
<evidence type="ECO:0000259" key="7">
    <source>
        <dbReference type="PROSITE" id="PS50975"/>
    </source>
</evidence>
<evidence type="ECO:0000313" key="8">
    <source>
        <dbReference type="EMBL" id="MSS58992.1"/>
    </source>
</evidence>
<comment type="caution">
    <text evidence="8">The sequence shown here is derived from an EMBL/GenBank/DDBJ whole genome shotgun (WGS) entry which is preliminary data.</text>
</comment>
<dbReference type="GO" id="GO:0016874">
    <property type="term" value="F:ligase activity"/>
    <property type="evidence" value="ECO:0007669"/>
    <property type="project" value="UniProtKB-KW"/>
</dbReference>
<dbReference type="Gene3D" id="3.40.50.20">
    <property type="match status" value="1"/>
</dbReference>
<evidence type="ECO:0000256" key="5">
    <source>
        <dbReference type="PROSITE-ProRule" id="PRU00409"/>
    </source>
</evidence>
<protein>
    <submittedName>
        <fullName evidence="8">ATP-grasp domain-containing protein</fullName>
    </submittedName>
</protein>
<dbReference type="Proteomes" id="UP000461880">
    <property type="component" value="Unassembled WGS sequence"/>
</dbReference>
<dbReference type="RefSeq" id="WP_105302725.1">
    <property type="nucleotide sequence ID" value="NZ_JAQXPC010000109.1"/>
</dbReference>
<dbReference type="InterPro" id="IPR052032">
    <property type="entry name" value="ATP-dep_AA_Ligase"/>
</dbReference>
<dbReference type="Pfam" id="PF01071">
    <property type="entry name" value="GARS_A"/>
    <property type="match status" value="1"/>
</dbReference>
<accession>A0A7X2NSY4</accession>
<keyword evidence="2" id="KW-0436">Ligase</keyword>
<dbReference type="GO" id="GO:0005524">
    <property type="term" value="F:ATP binding"/>
    <property type="evidence" value="ECO:0007669"/>
    <property type="project" value="UniProtKB-UniRule"/>
</dbReference>
<dbReference type="SUPFAM" id="SSF56059">
    <property type="entry name" value="Glutathione synthetase ATP-binding domain-like"/>
    <property type="match status" value="1"/>
</dbReference>
<dbReference type="InterPro" id="IPR011761">
    <property type="entry name" value="ATP-grasp"/>
</dbReference>
<dbReference type="Gene3D" id="3.30.470.20">
    <property type="entry name" value="ATP-grasp fold, B domain"/>
    <property type="match status" value="1"/>
</dbReference>
<gene>
    <name evidence="8" type="ORF">FYJ51_08745</name>
</gene>
<dbReference type="GO" id="GO:0046872">
    <property type="term" value="F:metal ion binding"/>
    <property type="evidence" value="ECO:0007669"/>
    <property type="project" value="InterPro"/>
</dbReference>
<proteinExistence type="predicted"/>
<evidence type="ECO:0000256" key="1">
    <source>
        <dbReference type="ARBA" id="ARBA00001936"/>
    </source>
</evidence>
<reference evidence="8 9" key="1">
    <citation type="submission" date="2019-08" db="EMBL/GenBank/DDBJ databases">
        <title>In-depth cultivation of the pig gut microbiome towards novel bacterial diversity and tailored functional studies.</title>
        <authorList>
            <person name="Wylensek D."/>
            <person name="Hitch T.C.A."/>
            <person name="Clavel T."/>
        </authorList>
    </citation>
    <scope>NUCLEOTIDE SEQUENCE [LARGE SCALE GENOMIC DNA]</scope>
    <source>
        <strain evidence="8 9">Oil+RF-744-GAM-WT-6</strain>
    </source>
</reference>
<evidence type="ECO:0000256" key="4">
    <source>
        <dbReference type="ARBA" id="ARBA00022840"/>
    </source>
</evidence>
<dbReference type="PANTHER" id="PTHR43585:SF2">
    <property type="entry name" value="ATP-GRASP ENZYME FSQD"/>
    <property type="match status" value="1"/>
</dbReference>
<evidence type="ECO:0000313" key="9">
    <source>
        <dbReference type="Proteomes" id="UP000461880"/>
    </source>
</evidence>